<dbReference type="InterPro" id="IPR055298">
    <property type="entry name" value="AtLOH3-like"/>
</dbReference>
<dbReference type="GO" id="GO:0046983">
    <property type="term" value="F:protein dimerization activity"/>
    <property type="evidence" value="ECO:0007669"/>
    <property type="project" value="InterPro"/>
</dbReference>
<feature type="compositionally biased region" description="Basic and acidic residues" evidence="1">
    <location>
        <begin position="1"/>
        <end position="15"/>
    </location>
</feature>
<dbReference type="SUPFAM" id="SSF53098">
    <property type="entry name" value="Ribonuclease H-like"/>
    <property type="match status" value="1"/>
</dbReference>
<name>A0AAV8CVQ6_9POAL</name>
<feature type="compositionally biased region" description="Polar residues" evidence="1">
    <location>
        <begin position="32"/>
        <end position="75"/>
    </location>
</feature>
<dbReference type="AlphaFoldDB" id="A0AAV8CVQ6"/>
<accession>A0AAV8CVQ6</accession>
<dbReference type="InterPro" id="IPR006580">
    <property type="entry name" value="Znf_TTF"/>
</dbReference>
<dbReference type="PANTHER" id="PTHR11697">
    <property type="entry name" value="GENERAL TRANSCRIPTION FACTOR 2-RELATED ZINC FINGER PROTEIN"/>
    <property type="match status" value="1"/>
</dbReference>
<protein>
    <submittedName>
        <fullName evidence="3">Zinc finger MYM-type-like protein</fullName>
    </submittedName>
</protein>
<dbReference type="InterPro" id="IPR012337">
    <property type="entry name" value="RNaseH-like_sf"/>
</dbReference>
<sequence length="852" mass="97374">MKRKTIESFFKKVDKSSSSQSQVPNEGLEQDLQVSNEVPAQAVTQQLSSGVLEQDPQVSNEVPTQVATQQPTIESDTYERDPGKHPQIDDYPPNKRDEVRRFYINEGPFQPYMDEYPFAGSASHRRRFQYSWFKSFSWLEYSPSTERAYCFPCFLFATKPHGRCGSDTFTVKGWRKVNGGKQCYFLTHMGQDSNSAHNFACRCYESLKNKMGHIENLLEKQNSKAIGDARLRLKTSIDAIRWLTFQACAFRGHDEPPQSINQGNFLEMVKILACYNKEVKAVVLENANAKYTSHKIQKEILHIFGQKVQTAIRDEIGTSKFCLIVDESRDTSKQEQMAIVLRFVDREGFIRERFLDLVHVRDTAALTLKNSICTVLSNNNLSIQDIRGQGYDGASNMRGEWNGLQDLILKDCPYAYYVHCMAHQLQLALIAASREAIEVHNFFQEAIHIVNIVSASAKRNDELISRHVETIIREVDLGELDTGKGLNQVCALQRPTETGWSSHYKSICSLRRLFDATVSVLRNLVSDGSLSYNARGDAGGCLKKLLSFDFVFIMHLMIEIMAITDDLCHALQQKSLDILNAIDLVSTTKMLIQRLRDDGWELLLEKVNAFCLKHEVELLDMNCKFVDVTKSRNKHDNTTVEHHYRVDIFIKAIDQQQKELNARFSEQSMELLTLSAALDLRDVNNFCISKICTLAKRYYPTDFTDQDRARLSGQLPHYEFDVRSHPSLQISKSLADLTHRLAETGKCTIYPMVDRLLRLIMTLPVSTATTERAFSAMKLIKTALRNRMGEDYLRDYMIVYIEKEIAKKFNADEIIDTFDFLGSRRDGIAILMQGRKAWIESLIKGCQGKSAR</sequence>
<comment type="caution">
    <text evidence="3">The sequence shown here is derived from an EMBL/GenBank/DDBJ whole genome shotgun (WGS) entry which is preliminary data.</text>
</comment>
<reference evidence="3" key="1">
    <citation type="submission" date="2022-08" db="EMBL/GenBank/DDBJ databases">
        <authorList>
            <person name="Marques A."/>
        </authorList>
    </citation>
    <scope>NUCLEOTIDE SEQUENCE</scope>
    <source>
        <strain evidence="3">RhyPub2mFocal</strain>
        <tissue evidence="3">Leaves</tissue>
    </source>
</reference>
<dbReference type="Proteomes" id="UP001140206">
    <property type="component" value="Chromosome 4"/>
</dbReference>
<evidence type="ECO:0000256" key="1">
    <source>
        <dbReference type="SAM" id="MobiDB-lite"/>
    </source>
</evidence>
<dbReference type="InterPro" id="IPR008906">
    <property type="entry name" value="HATC_C_dom"/>
</dbReference>
<evidence type="ECO:0000313" key="4">
    <source>
        <dbReference type="Proteomes" id="UP001140206"/>
    </source>
</evidence>
<feature type="region of interest" description="Disordered" evidence="1">
    <location>
        <begin position="1"/>
        <end position="96"/>
    </location>
</feature>
<feature type="compositionally biased region" description="Basic and acidic residues" evidence="1">
    <location>
        <begin position="77"/>
        <end position="96"/>
    </location>
</feature>
<dbReference type="SMART" id="SM00597">
    <property type="entry name" value="ZnF_TTF"/>
    <property type="match status" value="1"/>
</dbReference>
<dbReference type="Pfam" id="PF05699">
    <property type="entry name" value="Dimer_Tnp_hAT"/>
    <property type="match status" value="1"/>
</dbReference>
<evidence type="ECO:0000313" key="3">
    <source>
        <dbReference type="EMBL" id="KAJ4758267.1"/>
    </source>
</evidence>
<keyword evidence="4" id="KW-1185">Reference proteome</keyword>
<dbReference type="PANTHER" id="PTHR11697:SF230">
    <property type="entry name" value="ZINC FINGER, MYM DOMAIN CONTAINING 1"/>
    <property type="match status" value="1"/>
</dbReference>
<dbReference type="InterPro" id="IPR025398">
    <property type="entry name" value="DUF4371"/>
</dbReference>
<gene>
    <name evidence="3" type="ORF">LUZ62_068642</name>
</gene>
<dbReference type="Pfam" id="PF14291">
    <property type="entry name" value="DUF4371"/>
    <property type="match status" value="1"/>
</dbReference>
<feature type="domain" description="TTF-type" evidence="2">
    <location>
        <begin position="124"/>
        <end position="220"/>
    </location>
</feature>
<proteinExistence type="predicted"/>
<organism evidence="3 4">
    <name type="scientific">Rhynchospora pubera</name>
    <dbReference type="NCBI Taxonomy" id="906938"/>
    <lineage>
        <taxon>Eukaryota</taxon>
        <taxon>Viridiplantae</taxon>
        <taxon>Streptophyta</taxon>
        <taxon>Embryophyta</taxon>
        <taxon>Tracheophyta</taxon>
        <taxon>Spermatophyta</taxon>
        <taxon>Magnoliopsida</taxon>
        <taxon>Liliopsida</taxon>
        <taxon>Poales</taxon>
        <taxon>Cyperaceae</taxon>
        <taxon>Cyperoideae</taxon>
        <taxon>Rhynchosporeae</taxon>
        <taxon>Rhynchospora</taxon>
    </lineage>
</organism>
<evidence type="ECO:0000259" key="2">
    <source>
        <dbReference type="SMART" id="SM00597"/>
    </source>
</evidence>
<dbReference type="EMBL" id="JAMFTS010000004">
    <property type="protein sequence ID" value="KAJ4758267.1"/>
    <property type="molecule type" value="Genomic_DNA"/>
</dbReference>